<protein>
    <submittedName>
        <fullName evidence="8">Methyl-accepting chemotaxis sensory transducer</fullName>
    </submittedName>
</protein>
<feature type="coiled-coil region" evidence="4">
    <location>
        <begin position="216"/>
        <end position="243"/>
    </location>
</feature>
<evidence type="ECO:0000256" key="4">
    <source>
        <dbReference type="SAM" id="Coils"/>
    </source>
</evidence>
<dbReference type="SMART" id="SM00283">
    <property type="entry name" value="MA"/>
    <property type="match status" value="1"/>
</dbReference>
<dbReference type="GO" id="GO:0004888">
    <property type="term" value="F:transmembrane signaling receptor activity"/>
    <property type="evidence" value="ECO:0007669"/>
    <property type="project" value="InterPro"/>
</dbReference>
<dbReference type="AlphaFoldDB" id="A8MKT5"/>
<gene>
    <name evidence="8" type="ordered locus">Clos_0186</name>
</gene>
<evidence type="ECO:0000256" key="2">
    <source>
        <dbReference type="ARBA" id="ARBA00029447"/>
    </source>
</evidence>
<accession>A8MKT5</accession>
<dbReference type="Proteomes" id="UP000000269">
    <property type="component" value="Chromosome"/>
</dbReference>
<evidence type="ECO:0000259" key="7">
    <source>
        <dbReference type="PROSITE" id="PS50885"/>
    </source>
</evidence>
<keyword evidence="5" id="KW-0812">Transmembrane</keyword>
<reference evidence="9" key="1">
    <citation type="submission" date="2007-10" db="EMBL/GenBank/DDBJ databases">
        <title>Complete genome of Alkaliphilus oremlandii OhILAs.</title>
        <authorList>
            <person name="Copeland A."/>
            <person name="Lucas S."/>
            <person name="Lapidus A."/>
            <person name="Barry K."/>
            <person name="Detter J.C."/>
            <person name="Glavina del Rio T."/>
            <person name="Hammon N."/>
            <person name="Israni S."/>
            <person name="Dalin E."/>
            <person name="Tice H."/>
            <person name="Pitluck S."/>
            <person name="Chain P."/>
            <person name="Malfatti S."/>
            <person name="Shin M."/>
            <person name="Vergez L."/>
            <person name="Schmutz J."/>
            <person name="Larimer F."/>
            <person name="Land M."/>
            <person name="Hauser L."/>
            <person name="Kyrpides N."/>
            <person name="Mikhailova N."/>
            <person name="Stolz J.F."/>
            <person name="Dawson A."/>
            <person name="Fisher E."/>
            <person name="Crable B."/>
            <person name="Perera E."/>
            <person name="Lisak J."/>
            <person name="Ranganathan M."/>
            <person name="Basu P."/>
            <person name="Richardson P."/>
        </authorList>
    </citation>
    <scope>NUCLEOTIDE SEQUENCE [LARGE SCALE GENOMIC DNA]</scope>
    <source>
        <strain evidence="9">OhILAs</strain>
    </source>
</reference>
<keyword evidence="5" id="KW-1133">Transmembrane helix</keyword>
<keyword evidence="9" id="KW-1185">Reference proteome</keyword>
<dbReference type="PROSITE" id="PS50885">
    <property type="entry name" value="HAMP"/>
    <property type="match status" value="1"/>
</dbReference>
<dbReference type="SUPFAM" id="SSF58104">
    <property type="entry name" value="Methyl-accepting chemotaxis protein (MCP) signaling domain"/>
    <property type="match status" value="1"/>
</dbReference>
<dbReference type="GO" id="GO:0006935">
    <property type="term" value="P:chemotaxis"/>
    <property type="evidence" value="ECO:0007669"/>
    <property type="project" value="InterPro"/>
</dbReference>
<dbReference type="Gene3D" id="1.10.287.950">
    <property type="entry name" value="Methyl-accepting chemotaxis protein"/>
    <property type="match status" value="1"/>
</dbReference>
<dbReference type="PROSITE" id="PS50111">
    <property type="entry name" value="CHEMOTAXIS_TRANSDUC_2"/>
    <property type="match status" value="1"/>
</dbReference>
<dbReference type="InterPro" id="IPR004089">
    <property type="entry name" value="MCPsignal_dom"/>
</dbReference>
<dbReference type="GO" id="GO:0007165">
    <property type="term" value="P:signal transduction"/>
    <property type="evidence" value="ECO:0007669"/>
    <property type="project" value="UniProtKB-KW"/>
</dbReference>
<dbReference type="KEGG" id="aoe:Clos_0186"/>
<dbReference type="GO" id="GO:0016020">
    <property type="term" value="C:membrane"/>
    <property type="evidence" value="ECO:0007669"/>
    <property type="project" value="InterPro"/>
</dbReference>
<dbReference type="PANTHER" id="PTHR32089:SF112">
    <property type="entry name" value="LYSOZYME-LIKE PROTEIN-RELATED"/>
    <property type="match status" value="1"/>
</dbReference>
<comment type="similarity">
    <text evidence="2">Belongs to the methyl-accepting chemotaxis (MCP) protein family.</text>
</comment>
<dbReference type="eggNOG" id="COG0840">
    <property type="taxonomic scope" value="Bacteria"/>
</dbReference>
<dbReference type="Pfam" id="PF00015">
    <property type="entry name" value="MCPsignal"/>
    <property type="match status" value="1"/>
</dbReference>
<dbReference type="RefSeq" id="WP_012158067.1">
    <property type="nucleotide sequence ID" value="NC_009922.1"/>
</dbReference>
<evidence type="ECO:0000259" key="6">
    <source>
        <dbReference type="PROSITE" id="PS50111"/>
    </source>
</evidence>
<evidence type="ECO:0000256" key="5">
    <source>
        <dbReference type="SAM" id="Phobius"/>
    </source>
</evidence>
<organism evidence="8 9">
    <name type="scientific">Alkaliphilus oremlandii (strain OhILAs)</name>
    <name type="common">Clostridium oremlandii (strain OhILAs)</name>
    <dbReference type="NCBI Taxonomy" id="350688"/>
    <lineage>
        <taxon>Bacteria</taxon>
        <taxon>Bacillati</taxon>
        <taxon>Bacillota</taxon>
        <taxon>Clostridia</taxon>
        <taxon>Peptostreptococcales</taxon>
        <taxon>Natronincolaceae</taxon>
        <taxon>Alkaliphilus</taxon>
    </lineage>
</organism>
<dbReference type="InterPro" id="IPR003660">
    <property type="entry name" value="HAMP_dom"/>
</dbReference>
<name>A8MKT5_ALKOO</name>
<dbReference type="PANTHER" id="PTHR32089">
    <property type="entry name" value="METHYL-ACCEPTING CHEMOTAXIS PROTEIN MCPB"/>
    <property type="match status" value="1"/>
</dbReference>
<evidence type="ECO:0000256" key="3">
    <source>
        <dbReference type="PROSITE-ProRule" id="PRU00284"/>
    </source>
</evidence>
<dbReference type="InterPro" id="IPR004090">
    <property type="entry name" value="Chemotax_Me-accpt_rcpt"/>
</dbReference>
<dbReference type="PRINTS" id="PR00260">
    <property type="entry name" value="CHEMTRNSDUCR"/>
</dbReference>
<keyword evidence="4" id="KW-0175">Coiled coil</keyword>
<dbReference type="EMBL" id="CP000853">
    <property type="protein sequence ID" value="ABW17752.1"/>
    <property type="molecule type" value="Genomic_DNA"/>
</dbReference>
<dbReference type="OrthoDB" id="9804955at2"/>
<dbReference type="STRING" id="350688.Clos_0186"/>
<evidence type="ECO:0000256" key="1">
    <source>
        <dbReference type="ARBA" id="ARBA00023224"/>
    </source>
</evidence>
<feature type="domain" description="HAMP" evidence="7">
    <location>
        <begin position="182"/>
        <end position="228"/>
    </location>
</feature>
<feature type="transmembrane region" description="Helical" evidence="5">
    <location>
        <begin position="155"/>
        <end position="173"/>
    </location>
</feature>
<proteinExistence type="inferred from homology"/>
<evidence type="ECO:0000313" key="9">
    <source>
        <dbReference type="Proteomes" id="UP000000269"/>
    </source>
</evidence>
<evidence type="ECO:0000313" key="8">
    <source>
        <dbReference type="EMBL" id="ABW17752.1"/>
    </source>
</evidence>
<keyword evidence="5" id="KW-0472">Membrane</keyword>
<sequence length="533" mass="58716">MKINIKLKIIVVILLFFSLSSALSVFFQLEKMVADSKVINDTGIVRGGSQRLVKLELAGEESDQLMESIEKRIHGLINGDIELGLPKATDENFIAAMGDVSKGWEDLKAQIYSNRTNPDGTGIVRTSEAFFETTNKAVDTAEEFSREKVTFLKTFQIIVFVLNLIILIFIWIMSSKGISKPLMQLFEAIDSLDISEDIPEEFTRKKDEIGLLSNAFQRVIDRLRNLTNEISGISNEVADFVEELNARINQSSITMEEIARVIEEVAKGATAQAEETESGVANVVDLGQLVEHEQKLLQELKSFTGEVRLLKNEGIDIVKELVEKTEANNEAIRNVRNVIIDTSKSAEKIEVSSHMIKNIASQINLLALNAAIEAARAGEAGRGFSVVAEEVRKLAEESNNFTQEISTVVVDLIEKTENAVDIIKQLDEITSSQTKSVDLTNHKFEGIADSIEKIMEIAEIINKSGLEMTSKKDEIINVVESLSAISEENAAGAQEASASIEEHTASMEEIANSSDALSALATTMKESILQFKS</sequence>
<feature type="domain" description="Methyl-accepting transducer" evidence="6">
    <location>
        <begin position="247"/>
        <end position="504"/>
    </location>
</feature>
<dbReference type="HOGENOM" id="CLU_000445_107_18_9"/>
<keyword evidence="1 3" id="KW-0807">Transducer</keyword>